<feature type="region of interest" description="Disordered" evidence="1">
    <location>
        <begin position="904"/>
        <end position="942"/>
    </location>
</feature>
<reference evidence="3 4" key="1">
    <citation type="submission" date="2019-02" db="EMBL/GenBank/DDBJ databases">
        <title>Deep-cultivation of Planctomycetes and their phenomic and genomic characterization uncovers novel biology.</title>
        <authorList>
            <person name="Wiegand S."/>
            <person name="Jogler M."/>
            <person name="Boedeker C."/>
            <person name="Pinto D."/>
            <person name="Vollmers J."/>
            <person name="Rivas-Marin E."/>
            <person name="Kohn T."/>
            <person name="Peeters S.H."/>
            <person name="Heuer A."/>
            <person name="Rast P."/>
            <person name="Oberbeckmann S."/>
            <person name="Bunk B."/>
            <person name="Jeske O."/>
            <person name="Meyerdierks A."/>
            <person name="Storesund J.E."/>
            <person name="Kallscheuer N."/>
            <person name="Luecker S."/>
            <person name="Lage O.M."/>
            <person name="Pohl T."/>
            <person name="Merkel B.J."/>
            <person name="Hornburger P."/>
            <person name="Mueller R.-W."/>
            <person name="Bruemmer F."/>
            <person name="Labrenz M."/>
            <person name="Spormann A.M."/>
            <person name="Op den Camp H."/>
            <person name="Overmann J."/>
            <person name="Amann R."/>
            <person name="Jetten M.S.M."/>
            <person name="Mascher T."/>
            <person name="Medema M.H."/>
            <person name="Devos D.P."/>
            <person name="Kaster A.-K."/>
            <person name="Ovreas L."/>
            <person name="Rohde M."/>
            <person name="Galperin M.Y."/>
            <person name="Jogler C."/>
        </authorList>
    </citation>
    <scope>NUCLEOTIDE SEQUENCE [LARGE SCALE GENOMIC DNA]</scope>
    <source>
        <strain evidence="3 4">HG66A1</strain>
    </source>
</reference>
<name>A0A517PY86_9PLAN</name>
<dbReference type="InterPro" id="IPR036890">
    <property type="entry name" value="HATPase_C_sf"/>
</dbReference>
<dbReference type="OrthoDB" id="243421at2"/>
<feature type="domain" description="Sacsin/Nov" evidence="2">
    <location>
        <begin position="82"/>
        <end position="137"/>
    </location>
</feature>
<dbReference type="PANTHER" id="PTHR32387">
    <property type="entry name" value="WU:FJ29H11"/>
    <property type="match status" value="1"/>
</dbReference>
<dbReference type="NCBIfam" id="NF047352">
    <property type="entry name" value="P_loop_sacsin"/>
    <property type="match status" value="1"/>
</dbReference>
<evidence type="ECO:0000313" key="3">
    <source>
        <dbReference type="EMBL" id="QDT24351.1"/>
    </source>
</evidence>
<organism evidence="3 4">
    <name type="scientific">Gimesia chilikensis</name>
    <dbReference type="NCBI Taxonomy" id="2605989"/>
    <lineage>
        <taxon>Bacteria</taxon>
        <taxon>Pseudomonadati</taxon>
        <taxon>Planctomycetota</taxon>
        <taxon>Planctomycetia</taxon>
        <taxon>Planctomycetales</taxon>
        <taxon>Planctomycetaceae</taxon>
        <taxon>Gimesia</taxon>
    </lineage>
</organism>
<dbReference type="EMBL" id="CP036266">
    <property type="protein sequence ID" value="QDT24351.1"/>
    <property type="molecule type" value="Genomic_DNA"/>
</dbReference>
<proteinExistence type="predicted"/>
<keyword evidence="4" id="KW-1185">Reference proteome</keyword>
<accession>A0A517PY86</accession>
<dbReference type="SUPFAM" id="SSF55874">
    <property type="entry name" value="ATPase domain of HSP90 chaperone/DNA topoisomerase II/histidine kinase"/>
    <property type="match status" value="1"/>
</dbReference>
<dbReference type="PANTHER" id="PTHR32387:SF0">
    <property type="entry name" value="PROTEIN NO VEIN"/>
    <property type="match status" value="1"/>
</dbReference>
<dbReference type="AlphaFoldDB" id="A0A517PY86"/>
<sequence>MSTESDEMQKLLSDLSKSRQRWVDANKENNFSEGINNLLTELYPENAHFIYELLQNAEDVEASYVSFELQTDQLVVEHDGKRRFTFKDFESITSIGTSTKKDDPTAIGKFGVGFKAVFAYTKNPEIHSGDHHFRIHDLVVPDTSNVKRINVGDRTRFVFPFDHPHKFPSIAVEEIKRRLLELPDITLLFLKHISNIEFVLPNGSKGSLHRKSNSDSIIEIQSTRPHDPDLGTSNTQNNKHLKTKTNWLRFIEKVEIADPDKDYGQKECDISIAFHLERKRRRSKDKKNSSTQTSNSTWEITPLENGNVSIYFPAIKEISRLRFHINAPFASTVARDSVRECKVNEDLRDHLADLLAKSMTDIRDLGLLTPEFLGVLPVPEDNLIPFYAPLRKRLVSEFTNKSLTPTYYDSYAPAKTLIQSSVSLKQLLSKKDIHFLLDYLNMGNDRQEWVIGISQNNPRLGHFLSSLDISYIGFDDFVQMLEHNISVSKSWIEPDKELLDWLKSKPDAWIQSMYAFLYSELVDEYRFEELDSLLIVKMNDGSLGTGSGSYFPSDGDQNDITFPRTRESIYASGKKKKDQEKARKFLEEIGVREVGESDLIQSILDERYKPDKTDDDIYLNEIDDNILAGDIKRFIQFLEGNPRQNHLFKNYFLFETDEGRGARPSWVYLDTPFYDSGLAPFYESLKKEYRSSKYSLSNRYLNLEIDPERIGKFAIALGATIHLVPEKSPCFWNPSWDDKLSNVAGKRRTSSCIDEDYKIEGLGEVLETPSIEISSLIWKTMYSLPDTPNYLVACYQKNEANGSRSAPSQLVHTLKNTSWIPQISGNFVKPLDASAEMLPEGFRYDPSQRWLSDVEFGRSSQKKEAKRRSELELANKLGITLEDADFIKKHKEAFNLFKENKNREAANRQAVENSDSGNIERRRQKNIERLKKAPTKNSTKRARSVRAYSKSEYDGHALLDYYFNVEEDQPFCQICCDTMPFINQRDEVFVEYVDLLSKRWADHVGVQLPVMTDLKLVLCPVCSEIYQQYIHKDIEAQKRLISYLLEDHEDDFIICDRQKGRDGKDNILRFDQKHLDGIRVCLESLTPLADSSRT</sequence>
<dbReference type="Pfam" id="PF25794">
    <property type="entry name" value="SACS"/>
    <property type="match status" value="1"/>
</dbReference>
<evidence type="ECO:0000313" key="4">
    <source>
        <dbReference type="Proteomes" id="UP000320421"/>
    </source>
</evidence>
<dbReference type="InterPro" id="IPR052957">
    <property type="entry name" value="Auxin_embryo_med"/>
</dbReference>
<gene>
    <name evidence="3" type="ORF">HG66A1_61830</name>
</gene>
<dbReference type="Gene3D" id="3.30.565.10">
    <property type="entry name" value="Histidine kinase-like ATPase, C-terminal domain"/>
    <property type="match status" value="1"/>
</dbReference>
<protein>
    <recommendedName>
        <fullName evidence="2">Sacsin/Nov domain-containing protein</fullName>
    </recommendedName>
</protein>
<evidence type="ECO:0000259" key="2">
    <source>
        <dbReference type="Pfam" id="PF25794"/>
    </source>
</evidence>
<dbReference type="RefSeq" id="WP_145192958.1">
    <property type="nucleotide sequence ID" value="NZ_CP036266.1"/>
</dbReference>
<dbReference type="InterPro" id="IPR058210">
    <property type="entry name" value="SACS/Nov_dom"/>
</dbReference>
<evidence type="ECO:0000256" key="1">
    <source>
        <dbReference type="SAM" id="MobiDB-lite"/>
    </source>
</evidence>
<feature type="compositionally biased region" description="Basic and acidic residues" evidence="1">
    <location>
        <begin position="918"/>
        <end position="931"/>
    </location>
</feature>
<feature type="compositionally biased region" description="Basic residues" evidence="1">
    <location>
        <begin position="932"/>
        <end position="942"/>
    </location>
</feature>
<dbReference type="Proteomes" id="UP000320421">
    <property type="component" value="Chromosome"/>
</dbReference>